<sequence length="368" mass="38016">MSAMTGSRPSSSPMLRRSATGSRCACGGAIGADGMCDQCRQRALQRRAAAAGPATAPPIVHDVLRGAGRPLDPAVRARMEPSFGHSFARVRVHDDARAAESARAVDAHAYTVGDQIVFGSGRFAPETRHGTGLLAHELAHVVQQRGTAGAAPQRLAMDHGPADAWEGEAARAADRVMEGRPVGALSAAPGAVRRAMICSKRLEAPVAGWFANHAYIDDTGRNDCLGSGMPGNYAVQTLTSGNFYTGCAAKTSTSTDPQSFTPNRKPCTPKPGVTDVSACLAAAYAAYNSPGLYSNPNGPNSNTFAYTLASACCADASDSGLGWVPGWGKPPAPPCPAPRPETPSQYIGYGETVGPDGIVRVGLGGAKW</sequence>
<gene>
    <name evidence="2" type="ORF">HNQ61_000929</name>
</gene>
<dbReference type="InterPro" id="IPR025295">
    <property type="entry name" value="eCIS_core_dom"/>
</dbReference>
<dbReference type="AlphaFoldDB" id="A0A841GVB2"/>
<keyword evidence="3" id="KW-1185">Reference proteome</keyword>
<dbReference type="Proteomes" id="UP000582837">
    <property type="component" value="Unassembled WGS sequence"/>
</dbReference>
<accession>A0A841GVB2</accession>
<comment type="caution">
    <text evidence="2">The sequence shown here is derived from an EMBL/GenBank/DDBJ whole genome shotgun (WGS) entry which is preliminary data.</text>
</comment>
<evidence type="ECO:0000313" key="2">
    <source>
        <dbReference type="EMBL" id="MBB6069314.1"/>
    </source>
</evidence>
<reference evidence="2 3" key="1">
    <citation type="submission" date="2020-08" db="EMBL/GenBank/DDBJ databases">
        <title>Genomic Encyclopedia of Type Strains, Phase IV (KMG-IV): sequencing the most valuable type-strain genomes for metagenomic binning, comparative biology and taxonomic classification.</title>
        <authorList>
            <person name="Goeker M."/>
        </authorList>
    </citation>
    <scope>NUCLEOTIDE SEQUENCE [LARGE SCALE GENOMIC DNA]</scope>
    <source>
        <strain evidence="2 3">DSM 29007</strain>
    </source>
</reference>
<name>A0A841GVB2_9BACT</name>
<evidence type="ECO:0000259" key="1">
    <source>
        <dbReference type="Pfam" id="PF13699"/>
    </source>
</evidence>
<dbReference type="Pfam" id="PF13699">
    <property type="entry name" value="eCIS_core"/>
    <property type="match status" value="1"/>
</dbReference>
<feature type="domain" description="eCIS core" evidence="1">
    <location>
        <begin position="70"/>
        <end position="147"/>
    </location>
</feature>
<proteinExistence type="predicted"/>
<organism evidence="2 3">
    <name type="scientific">Longimicrobium terrae</name>
    <dbReference type="NCBI Taxonomy" id="1639882"/>
    <lineage>
        <taxon>Bacteria</taxon>
        <taxon>Pseudomonadati</taxon>
        <taxon>Gemmatimonadota</taxon>
        <taxon>Longimicrobiia</taxon>
        <taxon>Longimicrobiales</taxon>
        <taxon>Longimicrobiaceae</taxon>
        <taxon>Longimicrobium</taxon>
    </lineage>
</organism>
<protein>
    <recommendedName>
        <fullName evidence="1">eCIS core domain-containing protein</fullName>
    </recommendedName>
</protein>
<dbReference type="EMBL" id="JACHIA010000002">
    <property type="protein sequence ID" value="MBB6069314.1"/>
    <property type="molecule type" value="Genomic_DNA"/>
</dbReference>
<evidence type="ECO:0000313" key="3">
    <source>
        <dbReference type="Proteomes" id="UP000582837"/>
    </source>
</evidence>
<dbReference type="RefSeq" id="WP_221239651.1">
    <property type="nucleotide sequence ID" value="NZ_JACHIA010000002.1"/>
</dbReference>